<protein>
    <recommendedName>
        <fullName evidence="4">DUF4179 domain-containing protein</fullName>
    </recommendedName>
</protein>
<gene>
    <name evidence="2" type="ORF">C6I21_12290</name>
</gene>
<organism evidence="2 3">
    <name type="scientific">Alkalicoccus urumqiensis</name>
    <name type="common">Bacillus urumqiensis</name>
    <dbReference type="NCBI Taxonomy" id="1548213"/>
    <lineage>
        <taxon>Bacteria</taxon>
        <taxon>Bacillati</taxon>
        <taxon>Bacillota</taxon>
        <taxon>Bacilli</taxon>
        <taxon>Bacillales</taxon>
        <taxon>Bacillaceae</taxon>
        <taxon>Alkalicoccus</taxon>
    </lineage>
</organism>
<dbReference type="OrthoDB" id="2937128at2"/>
<keyword evidence="1" id="KW-0812">Transmembrane</keyword>
<dbReference type="RefSeq" id="WP_105959771.1">
    <property type="nucleotide sequence ID" value="NZ_PVNS01000011.1"/>
</dbReference>
<keyword evidence="3" id="KW-1185">Reference proteome</keyword>
<sequence>MMCRDCSAMLLRYMQNPEAYPDCRRHLSQCASCREAYDDVRRQHRAFYQEGRFAKKGAAYQLKESIPEGFNRTNAQKTYLKWLKLSPILLLPLLVAALFLFYPQAYYWAADYTPLDYDPLERMQAEGIIVDASAEAETEEVIVRLTEVAADENQTHVYFEMESVNGEDIYEPFIYFSAVEVENSSELWPDHASGDGMMNIEGMETISQENGVHRGRIMYPPINGEKETVEMRFISAAKNVADHPEDRAVDEIPLDVSLEEEIIKQPVDVYTLPDAEISGEAGTITLEEMYVGPTSTRITYERSRAEARSDMPQNHMERFIPYEAEVKGTTFSLLETYQVLSRDDGKEAFYLESTMYHDNEPLSFQLGNYLLYHRGTHLEEEIAEEDTEGFYDVPYGRVHFYKDTNETGETLVVEVEEAERNRFGNFQFQLQDGTSSLPVQHDDQSAYFTTIDGEEIDQESIYSLSAMERVNMLNHLTRFTFELNPSRSDTLTLINSHYVELIEREEEMTIEAEPYTHN</sequence>
<name>A0A2P6MF59_ALKUR</name>
<comment type="caution">
    <text evidence="2">The sequence shown here is derived from an EMBL/GenBank/DDBJ whole genome shotgun (WGS) entry which is preliminary data.</text>
</comment>
<evidence type="ECO:0008006" key="4">
    <source>
        <dbReference type="Google" id="ProtNLM"/>
    </source>
</evidence>
<evidence type="ECO:0000256" key="1">
    <source>
        <dbReference type="SAM" id="Phobius"/>
    </source>
</evidence>
<dbReference type="AlphaFoldDB" id="A0A2P6MF59"/>
<reference evidence="2 3" key="1">
    <citation type="submission" date="2018-03" db="EMBL/GenBank/DDBJ databases">
        <title>Bacillus urumqiensis sp. nov., a moderately haloalkaliphilic bacterium isolated from a salt lake.</title>
        <authorList>
            <person name="Zhao B."/>
            <person name="Liao Z."/>
        </authorList>
    </citation>
    <scope>NUCLEOTIDE SEQUENCE [LARGE SCALE GENOMIC DNA]</scope>
    <source>
        <strain evidence="2 3">BZ-SZ-XJ18</strain>
    </source>
</reference>
<dbReference type="Proteomes" id="UP000243650">
    <property type="component" value="Unassembled WGS sequence"/>
</dbReference>
<keyword evidence="1" id="KW-0472">Membrane</keyword>
<evidence type="ECO:0000313" key="3">
    <source>
        <dbReference type="Proteomes" id="UP000243650"/>
    </source>
</evidence>
<keyword evidence="1" id="KW-1133">Transmembrane helix</keyword>
<proteinExistence type="predicted"/>
<evidence type="ECO:0000313" key="2">
    <source>
        <dbReference type="EMBL" id="PRO64916.1"/>
    </source>
</evidence>
<dbReference type="EMBL" id="PVNS01000011">
    <property type="protein sequence ID" value="PRO64916.1"/>
    <property type="molecule type" value="Genomic_DNA"/>
</dbReference>
<feature type="transmembrane region" description="Helical" evidence="1">
    <location>
        <begin position="82"/>
        <end position="102"/>
    </location>
</feature>
<accession>A0A2P6MF59</accession>